<reference evidence="1" key="2">
    <citation type="journal article" name="Front. Microbiol.">
        <title>Degradative Capacity of Two Strains of Rhodonia placenta: From Phenotype to Genotype.</title>
        <authorList>
            <person name="Kolle M."/>
            <person name="Horta M.A.C."/>
            <person name="Nowrousian M."/>
            <person name="Ohm R.A."/>
            <person name="Benz J.P."/>
            <person name="Pilgard A."/>
        </authorList>
    </citation>
    <scope>NUCLEOTIDE SEQUENCE</scope>
    <source>
        <strain evidence="1">FPRL280</strain>
    </source>
</reference>
<comment type="caution">
    <text evidence="1">The sequence shown here is derived from an EMBL/GenBank/DDBJ whole genome shotgun (WGS) entry which is preliminary data.</text>
</comment>
<accession>A0A8H7U2W9</accession>
<evidence type="ECO:0000313" key="2">
    <source>
        <dbReference type="Proteomes" id="UP000639403"/>
    </source>
</evidence>
<name>A0A8H7U2W9_9APHY</name>
<dbReference type="AlphaFoldDB" id="A0A8H7U2W9"/>
<organism evidence="1 2">
    <name type="scientific">Rhodonia placenta</name>
    <dbReference type="NCBI Taxonomy" id="104341"/>
    <lineage>
        <taxon>Eukaryota</taxon>
        <taxon>Fungi</taxon>
        <taxon>Dikarya</taxon>
        <taxon>Basidiomycota</taxon>
        <taxon>Agaricomycotina</taxon>
        <taxon>Agaricomycetes</taxon>
        <taxon>Polyporales</taxon>
        <taxon>Adustoporiaceae</taxon>
        <taxon>Rhodonia</taxon>
    </lineage>
</organism>
<dbReference type="EMBL" id="JADOXO010000076">
    <property type="protein sequence ID" value="KAF9815111.1"/>
    <property type="molecule type" value="Genomic_DNA"/>
</dbReference>
<evidence type="ECO:0000313" key="1">
    <source>
        <dbReference type="EMBL" id="KAF9815111.1"/>
    </source>
</evidence>
<gene>
    <name evidence="1" type="ORF">IEO21_04808</name>
</gene>
<sequence>MLFTQSDISITSSQDDAVLDGSFSLDPIDFLGVPQTYDYFEIPDLFLFEDLCPESTSEVIVSGALPTYMGALEATAAPPETDTMDSPQYIPEVDTHYSEPYFPLPSPGLSDAVSVPAYYPQDVHYAFDPVPSASPTRPHDDNIPFCIDRTFALVFFSLAPTRAHAAELPLHARSSPKTSYSFHELEAMIAKGSHRCPVDDCDFTPASGKRDDLVRHIKTHCEDKGEEWSRRVAGTCKPFEYGGQMRVGGCLLSFSRKDALGRHVRDSKKCVWGSG</sequence>
<proteinExistence type="predicted"/>
<protein>
    <submittedName>
        <fullName evidence="1">Uncharacterized protein</fullName>
    </submittedName>
</protein>
<reference evidence="1" key="1">
    <citation type="submission" date="2020-11" db="EMBL/GenBank/DDBJ databases">
        <authorList>
            <person name="Koelle M."/>
            <person name="Horta M.A.C."/>
            <person name="Nowrousian M."/>
            <person name="Ohm R.A."/>
            <person name="Benz P."/>
            <person name="Pilgard A."/>
        </authorList>
    </citation>
    <scope>NUCLEOTIDE SEQUENCE</scope>
    <source>
        <strain evidence="1">FPRL280</strain>
    </source>
</reference>
<dbReference type="Proteomes" id="UP000639403">
    <property type="component" value="Unassembled WGS sequence"/>
</dbReference>